<keyword evidence="1" id="KW-0732">Signal</keyword>
<evidence type="ECO:0008006" key="4">
    <source>
        <dbReference type="Google" id="ProtNLM"/>
    </source>
</evidence>
<proteinExistence type="predicted"/>
<evidence type="ECO:0000313" key="2">
    <source>
        <dbReference type="EMBL" id="SDM73395.1"/>
    </source>
</evidence>
<dbReference type="EMBL" id="FNHH01000021">
    <property type="protein sequence ID" value="SDM73395.1"/>
    <property type="molecule type" value="Genomic_DNA"/>
</dbReference>
<dbReference type="AlphaFoldDB" id="A0A1G9VNK0"/>
<feature type="signal peptide" evidence="1">
    <location>
        <begin position="1"/>
        <end position="25"/>
    </location>
</feature>
<dbReference type="RefSeq" id="WP_090705723.1">
    <property type="nucleotide sequence ID" value="NZ_FNHH01000021.1"/>
</dbReference>
<accession>A0A1G9VNK0</accession>
<dbReference type="OrthoDB" id="966005at2"/>
<reference evidence="3" key="1">
    <citation type="submission" date="2016-10" db="EMBL/GenBank/DDBJ databases">
        <authorList>
            <person name="Varghese N."/>
            <person name="Submissions S."/>
        </authorList>
    </citation>
    <scope>NUCLEOTIDE SEQUENCE [LARGE SCALE GENOMIC DNA]</scope>
    <source>
        <strain evidence="3">DSM 24536</strain>
    </source>
</reference>
<name>A0A1G9VNK0_9SPHI</name>
<protein>
    <recommendedName>
        <fullName evidence="4">Outer membrane protein beta-barrel domain-containing protein</fullName>
    </recommendedName>
</protein>
<organism evidence="2 3">
    <name type="scientific">Daejeonella rubra</name>
    <dbReference type="NCBI Taxonomy" id="990371"/>
    <lineage>
        <taxon>Bacteria</taxon>
        <taxon>Pseudomonadati</taxon>
        <taxon>Bacteroidota</taxon>
        <taxon>Sphingobacteriia</taxon>
        <taxon>Sphingobacteriales</taxon>
        <taxon>Sphingobacteriaceae</taxon>
        <taxon>Daejeonella</taxon>
    </lineage>
</organism>
<evidence type="ECO:0000256" key="1">
    <source>
        <dbReference type="SAM" id="SignalP"/>
    </source>
</evidence>
<feature type="chain" id="PRO_5011713187" description="Outer membrane protein beta-barrel domain-containing protein" evidence="1">
    <location>
        <begin position="26"/>
        <end position="398"/>
    </location>
</feature>
<dbReference type="Proteomes" id="UP000199226">
    <property type="component" value="Unassembled WGS sequence"/>
</dbReference>
<evidence type="ECO:0000313" key="3">
    <source>
        <dbReference type="Proteomes" id="UP000199226"/>
    </source>
</evidence>
<sequence length="398" mass="44747">MYKIKNFKFLVFYVFALFYSQSSIAQTNELGFHISPAVLAPAEFNRDTSIVNARSSIASSAGISFTHFFKSGLGIRAGINFGYMSSKFDLNTSYTQALDFPINPSTFLYNSITLEPVFRFKISQFKLETFAGADLRHFYNNTPGSYSLSTLATFNIPQISNNFQSNVYAGLSYIISFKKSNQLSIGLTRNYGLTNIGYGNFRAPSQNSTFRTGYHSVSNSTGLRLHYSYNMEKKGGRENTQKSAEITGKRTKVVFIEALGSGGLFSANYDMRFKPDQNDGWGFRAGIGIGEDLPLEVYKEREYFGYYADRYLTIPLNINYIIGKRRSGFETGITLTPELTSRKLENDSQVKLWTFLNAGYRFQPIKKGLLIRAAWTPGLINKSFSPLWAGVSLGYGFK</sequence>
<keyword evidence="3" id="KW-1185">Reference proteome</keyword>
<gene>
    <name evidence="2" type="ORF">SAMN05421813_12149</name>
</gene>